<dbReference type="EMBL" id="MFGJ01000006">
    <property type="protein sequence ID" value="OGF32313.1"/>
    <property type="molecule type" value="Genomic_DNA"/>
</dbReference>
<dbReference type="InterPro" id="IPR036390">
    <property type="entry name" value="WH_DNA-bd_sf"/>
</dbReference>
<accession>A0A1F5T0P0</accession>
<reference evidence="3 4" key="1">
    <citation type="journal article" date="2016" name="Nat. Commun.">
        <title>Thousands of microbial genomes shed light on interconnected biogeochemical processes in an aquifer system.</title>
        <authorList>
            <person name="Anantharaman K."/>
            <person name="Brown C.T."/>
            <person name="Hug L.A."/>
            <person name="Sharon I."/>
            <person name="Castelle C.J."/>
            <person name="Probst A.J."/>
            <person name="Thomas B.C."/>
            <person name="Singh A."/>
            <person name="Wilkins M.J."/>
            <person name="Karaoz U."/>
            <person name="Brodie E.L."/>
            <person name="Williams K.H."/>
            <person name="Hubbard S.S."/>
            <person name="Banfield J.F."/>
        </authorList>
    </citation>
    <scope>NUCLEOTIDE SEQUENCE [LARGE SCALE GENOMIC DNA]</scope>
</reference>
<evidence type="ECO:0008006" key="5">
    <source>
        <dbReference type="Google" id="ProtNLM"/>
    </source>
</evidence>
<evidence type="ECO:0000313" key="4">
    <source>
        <dbReference type="Proteomes" id="UP000179001"/>
    </source>
</evidence>
<comment type="cofactor">
    <cofactor evidence="1">
        <name>Zn(2+)</name>
        <dbReference type="ChEBI" id="CHEBI:29105"/>
    </cofactor>
    <text evidence="1">Binds 1 zinc ion per subunit.</text>
</comment>
<keyword evidence="2" id="KW-0408">Iron</keyword>
<proteinExistence type="predicted"/>
<dbReference type="InterPro" id="IPR036388">
    <property type="entry name" value="WH-like_DNA-bd_sf"/>
</dbReference>
<feature type="binding site" evidence="1">
    <location>
        <position position="86"/>
    </location>
    <ligand>
        <name>Zn(2+)</name>
        <dbReference type="ChEBI" id="CHEBI:29105"/>
    </ligand>
</feature>
<dbReference type="GO" id="GO:1900376">
    <property type="term" value="P:regulation of secondary metabolite biosynthetic process"/>
    <property type="evidence" value="ECO:0007669"/>
    <property type="project" value="TreeGrafter"/>
</dbReference>
<evidence type="ECO:0000313" key="3">
    <source>
        <dbReference type="EMBL" id="OGF32313.1"/>
    </source>
</evidence>
<dbReference type="GO" id="GO:0045892">
    <property type="term" value="P:negative regulation of DNA-templated transcription"/>
    <property type="evidence" value="ECO:0007669"/>
    <property type="project" value="TreeGrafter"/>
</dbReference>
<dbReference type="STRING" id="1798002.A2478_03250"/>
<keyword evidence="1" id="KW-0479">Metal-binding</keyword>
<organism evidence="3 4">
    <name type="scientific">Candidatus Falkowbacteria bacterium RIFOXYC2_FULL_36_12</name>
    <dbReference type="NCBI Taxonomy" id="1798002"/>
    <lineage>
        <taxon>Bacteria</taxon>
        <taxon>Candidatus Falkowiibacteriota</taxon>
    </lineage>
</organism>
<dbReference type="Pfam" id="PF01475">
    <property type="entry name" value="FUR"/>
    <property type="match status" value="1"/>
</dbReference>
<dbReference type="PANTHER" id="PTHR33202:SF7">
    <property type="entry name" value="FERRIC UPTAKE REGULATION PROTEIN"/>
    <property type="match status" value="1"/>
</dbReference>
<keyword evidence="1" id="KW-0862">Zinc</keyword>
<evidence type="ECO:0000256" key="1">
    <source>
        <dbReference type="PIRSR" id="PIRSR602481-1"/>
    </source>
</evidence>
<dbReference type="GO" id="GO:0008270">
    <property type="term" value="F:zinc ion binding"/>
    <property type="evidence" value="ECO:0007669"/>
    <property type="project" value="TreeGrafter"/>
</dbReference>
<feature type="binding site" evidence="1">
    <location>
        <position position="120"/>
    </location>
    <ligand>
        <name>Zn(2+)</name>
        <dbReference type="ChEBI" id="CHEBI:29105"/>
    </ligand>
</feature>
<dbReference type="GO" id="GO:0000976">
    <property type="term" value="F:transcription cis-regulatory region binding"/>
    <property type="evidence" value="ECO:0007669"/>
    <property type="project" value="TreeGrafter"/>
</dbReference>
<comment type="cofactor">
    <cofactor evidence="2">
        <name>Mn(2+)</name>
        <dbReference type="ChEBI" id="CHEBI:29035"/>
    </cofactor>
    <cofactor evidence="2">
        <name>Fe(2+)</name>
        <dbReference type="ChEBI" id="CHEBI:29033"/>
    </cofactor>
    <text evidence="2">Binds 1 Mn(2+) or Fe(2+) ion per subunit.</text>
</comment>
<dbReference type="Gene3D" id="1.10.10.10">
    <property type="entry name" value="Winged helix-like DNA-binding domain superfamily/Winged helix DNA-binding domain"/>
    <property type="match status" value="1"/>
</dbReference>
<sequence length="125" mass="14677">MEKIKQQLIKSGYKLTKARLVVLEYLYLNHLTVSARKLHQEVKVCDQASVYRTLNLFEKLNLVNVEIVNKEKIYCLSEKPHHHIICKKCGYSELVVCNHDFTRFKKFENVSHQLTLIGVCKKCNK</sequence>
<protein>
    <recommendedName>
        <fullName evidence="5">Transcriptional repressor</fullName>
    </recommendedName>
</protein>
<comment type="caution">
    <text evidence="3">The sequence shown here is derived from an EMBL/GenBank/DDBJ whole genome shotgun (WGS) entry which is preliminary data.</text>
</comment>
<name>A0A1F5T0P0_9BACT</name>
<evidence type="ECO:0000256" key="2">
    <source>
        <dbReference type="PIRSR" id="PIRSR602481-2"/>
    </source>
</evidence>
<feature type="binding site" evidence="2">
    <location>
        <position position="112"/>
    </location>
    <ligand>
        <name>Fe cation</name>
        <dbReference type="ChEBI" id="CHEBI:24875"/>
    </ligand>
</feature>
<dbReference type="AlphaFoldDB" id="A0A1F5T0P0"/>
<feature type="binding site" evidence="1">
    <location>
        <position position="123"/>
    </location>
    <ligand>
        <name>Zn(2+)</name>
        <dbReference type="ChEBI" id="CHEBI:29105"/>
    </ligand>
</feature>
<feature type="binding site" evidence="1">
    <location>
        <position position="89"/>
    </location>
    <ligand>
        <name>Zn(2+)</name>
        <dbReference type="ChEBI" id="CHEBI:29105"/>
    </ligand>
</feature>
<dbReference type="SUPFAM" id="SSF46785">
    <property type="entry name" value="Winged helix' DNA-binding domain"/>
    <property type="match status" value="1"/>
</dbReference>
<dbReference type="GO" id="GO:0003700">
    <property type="term" value="F:DNA-binding transcription factor activity"/>
    <property type="evidence" value="ECO:0007669"/>
    <property type="project" value="InterPro"/>
</dbReference>
<dbReference type="PANTHER" id="PTHR33202">
    <property type="entry name" value="ZINC UPTAKE REGULATION PROTEIN"/>
    <property type="match status" value="1"/>
</dbReference>
<dbReference type="InterPro" id="IPR002481">
    <property type="entry name" value="FUR"/>
</dbReference>
<gene>
    <name evidence="3" type="ORF">A2478_03250</name>
</gene>
<dbReference type="Proteomes" id="UP000179001">
    <property type="component" value="Unassembled WGS sequence"/>
</dbReference>